<dbReference type="PANTHER" id="PTHR34182:SF1">
    <property type="entry name" value="PROTEIN-EXPORT MEMBRANE PROTEIN SECG"/>
    <property type="match status" value="1"/>
</dbReference>
<evidence type="ECO:0000256" key="1">
    <source>
        <dbReference type="ARBA" id="ARBA00004651"/>
    </source>
</evidence>
<dbReference type="NCBIfam" id="TIGR00810">
    <property type="entry name" value="secG"/>
    <property type="match status" value="1"/>
</dbReference>
<dbReference type="GO" id="GO:0043952">
    <property type="term" value="P:protein transport by the Sec complex"/>
    <property type="evidence" value="ECO:0007669"/>
    <property type="project" value="TreeGrafter"/>
</dbReference>
<evidence type="ECO:0000256" key="12">
    <source>
        <dbReference type="SAM" id="MobiDB-lite"/>
    </source>
</evidence>
<dbReference type="InterPro" id="IPR004692">
    <property type="entry name" value="SecG"/>
</dbReference>
<keyword evidence="14" id="KW-1185">Reference proteome</keyword>
<feature type="transmembrane region" description="Helical" evidence="11">
    <location>
        <begin position="7"/>
        <end position="25"/>
    </location>
</feature>
<evidence type="ECO:0000256" key="8">
    <source>
        <dbReference type="ARBA" id="ARBA00022989"/>
    </source>
</evidence>
<comment type="subcellular location">
    <subcellularLocation>
        <location evidence="1 11">Cell membrane</location>
        <topology evidence="1 11">Multi-pass membrane protein</topology>
    </subcellularLocation>
</comment>
<sequence>MEAFKTIIWIINIFSSLTIIALVLMQHGKGADAGASFGGSGSAQGVFGSSGNANFLTRMTSIAAMVFFASCLALGYVNSKASKNKGMDFSGIQQSQATSQHSAPAAEIPKLEATTASAEASSAVSSGVGQAAIAAGAGAAIGKVAADKVSEKNNQADNKNSSKKTETDKKKSSSTDKSKGSNKTAAKTENKKTEKSK</sequence>
<reference evidence="13 14" key="1">
    <citation type="submission" date="2017-09" db="EMBL/GenBank/DDBJ databases">
        <authorList>
            <person name="Ehlers B."/>
            <person name="Leendertz F.H."/>
        </authorList>
    </citation>
    <scope>NUCLEOTIDE SEQUENCE [LARGE SCALE GENOMIC DNA]</scope>
    <source>
        <strain evidence="13 14">DSM 16848</strain>
    </source>
</reference>
<dbReference type="OrthoDB" id="8566211at2"/>
<feature type="compositionally biased region" description="Basic and acidic residues" evidence="12">
    <location>
        <begin position="186"/>
        <end position="197"/>
    </location>
</feature>
<gene>
    <name evidence="13" type="ORF">SAMN02746062_00596</name>
</gene>
<comment type="similarity">
    <text evidence="2 11">Belongs to the SecG family.</text>
</comment>
<evidence type="ECO:0000256" key="3">
    <source>
        <dbReference type="ARBA" id="ARBA00017876"/>
    </source>
</evidence>
<comment type="function">
    <text evidence="11">Involved in protein export. Participates in an early event of protein translocation.</text>
</comment>
<evidence type="ECO:0000256" key="4">
    <source>
        <dbReference type="ARBA" id="ARBA00022448"/>
    </source>
</evidence>
<keyword evidence="9 11" id="KW-0811">Translocation</keyword>
<evidence type="ECO:0000256" key="6">
    <source>
        <dbReference type="ARBA" id="ARBA00022692"/>
    </source>
</evidence>
<name>A0A286E684_9NEIS</name>
<evidence type="ECO:0000313" key="13">
    <source>
        <dbReference type="EMBL" id="SOD66410.1"/>
    </source>
</evidence>
<accession>A0A286E684</accession>
<evidence type="ECO:0000256" key="9">
    <source>
        <dbReference type="ARBA" id="ARBA00023010"/>
    </source>
</evidence>
<dbReference type="GO" id="GO:0005886">
    <property type="term" value="C:plasma membrane"/>
    <property type="evidence" value="ECO:0007669"/>
    <property type="project" value="UniProtKB-SubCell"/>
</dbReference>
<dbReference type="AlphaFoldDB" id="A0A286E684"/>
<evidence type="ECO:0000256" key="11">
    <source>
        <dbReference type="RuleBase" id="RU365087"/>
    </source>
</evidence>
<protein>
    <recommendedName>
        <fullName evidence="3 11">Protein-export membrane protein SecG</fullName>
    </recommendedName>
</protein>
<dbReference type="GO" id="GO:0015450">
    <property type="term" value="F:protein-transporting ATPase activity"/>
    <property type="evidence" value="ECO:0007669"/>
    <property type="project" value="UniProtKB-UniRule"/>
</dbReference>
<evidence type="ECO:0000256" key="5">
    <source>
        <dbReference type="ARBA" id="ARBA00022475"/>
    </source>
</evidence>
<dbReference type="GO" id="GO:0009306">
    <property type="term" value="P:protein secretion"/>
    <property type="evidence" value="ECO:0007669"/>
    <property type="project" value="UniProtKB-UniRule"/>
</dbReference>
<keyword evidence="6 11" id="KW-0812">Transmembrane</keyword>
<dbReference type="PRINTS" id="PR01651">
    <property type="entry name" value="SECGEXPORT"/>
</dbReference>
<feature type="compositionally biased region" description="Basic and acidic residues" evidence="12">
    <location>
        <begin position="163"/>
        <end position="179"/>
    </location>
</feature>
<evidence type="ECO:0000256" key="2">
    <source>
        <dbReference type="ARBA" id="ARBA00008445"/>
    </source>
</evidence>
<evidence type="ECO:0000256" key="10">
    <source>
        <dbReference type="ARBA" id="ARBA00023136"/>
    </source>
</evidence>
<dbReference type="EMBL" id="OCNF01000004">
    <property type="protein sequence ID" value="SOD66410.1"/>
    <property type="molecule type" value="Genomic_DNA"/>
</dbReference>
<feature type="region of interest" description="Disordered" evidence="12">
    <location>
        <begin position="146"/>
        <end position="197"/>
    </location>
</feature>
<evidence type="ECO:0000256" key="7">
    <source>
        <dbReference type="ARBA" id="ARBA00022927"/>
    </source>
</evidence>
<organism evidence="13 14">
    <name type="scientific">Alysiella filiformis DSM 16848</name>
    <dbReference type="NCBI Taxonomy" id="1120981"/>
    <lineage>
        <taxon>Bacteria</taxon>
        <taxon>Pseudomonadati</taxon>
        <taxon>Pseudomonadota</taxon>
        <taxon>Betaproteobacteria</taxon>
        <taxon>Neisseriales</taxon>
        <taxon>Neisseriaceae</taxon>
        <taxon>Alysiella</taxon>
    </lineage>
</organism>
<dbReference type="Pfam" id="PF03840">
    <property type="entry name" value="SecG"/>
    <property type="match status" value="1"/>
</dbReference>
<dbReference type="PANTHER" id="PTHR34182">
    <property type="entry name" value="PROTEIN-EXPORT MEMBRANE PROTEIN SECG"/>
    <property type="match status" value="1"/>
</dbReference>
<dbReference type="GO" id="GO:0065002">
    <property type="term" value="P:intracellular protein transmembrane transport"/>
    <property type="evidence" value="ECO:0007669"/>
    <property type="project" value="TreeGrafter"/>
</dbReference>
<keyword evidence="7 11" id="KW-0653">Protein transport</keyword>
<keyword evidence="5 11" id="KW-1003">Cell membrane</keyword>
<keyword evidence="4 11" id="KW-0813">Transport</keyword>
<feature type="transmembrane region" description="Helical" evidence="11">
    <location>
        <begin position="55"/>
        <end position="77"/>
    </location>
</feature>
<proteinExistence type="inferred from homology"/>
<evidence type="ECO:0000313" key="14">
    <source>
        <dbReference type="Proteomes" id="UP000219669"/>
    </source>
</evidence>
<keyword evidence="8 11" id="KW-1133">Transmembrane helix</keyword>
<keyword evidence="10 11" id="KW-0472">Membrane</keyword>
<dbReference type="Proteomes" id="UP000219669">
    <property type="component" value="Unassembled WGS sequence"/>
</dbReference>